<evidence type="ECO:0000313" key="3">
    <source>
        <dbReference type="Proteomes" id="UP000626697"/>
    </source>
</evidence>
<comment type="caution">
    <text evidence="2">The sequence shown here is derived from an EMBL/GenBank/DDBJ whole genome shotgun (WGS) entry which is preliminary data.</text>
</comment>
<keyword evidence="3" id="KW-1185">Reference proteome</keyword>
<dbReference type="RefSeq" id="WP_182503853.1">
    <property type="nucleotide sequence ID" value="NZ_JACJHX010000021.1"/>
</dbReference>
<evidence type="ECO:0000256" key="1">
    <source>
        <dbReference type="ARBA" id="ARBA00022729"/>
    </source>
</evidence>
<keyword evidence="1" id="KW-0732">Signal</keyword>
<sequence>MKLKMIMEDTVAINGSITNVTGNTYSISVAALNGGSYNLTIKNIKDTSINQNKLADYSTTVSIKDIVAPTITDLDTNTLGTQAQLLSSKIVKIVFSEVMDKASIENKLNYLFGGGALDSKVTVQAIDNNKAVVLDFTDVASGAQTTPASATLQVLRVADTAGNPIAAASTNVLVPAGVTAPLFDKAEVTGKNTIKLYFKELIKSAYIINQLIGEIKVKRGIEKGK</sequence>
<gene>
    <name evidence="2" type="ORF">HNP81_004259</name>
</gene>
<evidence type="ECO:0008006" key="4">
    <source>
        <dbReference type="Google" id="ProtNLM"/>
    </source>
</evidence>
<protein>
    <recommendedName>
        <fullName evidence="4">Bacterial Ig domain-containing protein</fullName>
    </recommendedName>
</protein>
<organism evidence="2 3">
    <name type="scientific">Peribacillus huizhouensis</name>
    <dbReference type="NCBI Taxonomy" id="1501239"/>
    <lineage>
        <taxon>Bacteria</taxon>
        <taxon>Bacillati</taxon>
        <taxon>Bacillota</taxon>
        <taxon>Bacilli</taxon>
        <taxon>Bacillales</taxon>
        <taxon>Bacillaceae</taxon>
        <taxon>Peribacillus</taxon>
    </lineage>
</organism>
<accession>A0ABR6CV90</accession>
<reference evidence="2 3" key="1">
    <citation type="submission" date="2020-08" db="EMBL/GenBank/DDBJ databases">
        <title>Genomic Encyclopedia of Type Strains, Phase IV (KMG-IV): sequencing the most valuable type-strain genomes for metagenomic binning, comparative biology and taxonomic classification.</title>
        <authorList>
            <person name="Goeker M."/>
        </authorList>
    </citation>
    <scope>NUCLEOTIDE SEQUENCE [LARGE SCALE GENOMIC DNA]</scope>
    <source>
        <strain evidence="2 3">DSM 105481</strain>
    </source>
</reference>
<name>A0ABR6CV90_9BACI</name>
<dbReference type="EMBL" id="JACJHX010000021">
    <property type="protein sequence ID" value="MBA9028937.1"/>
    <property type="molecule type" value="Genomic_DNA"/>
</dbReference>
<dbReference type="InterPro" id="IPR014755">
    <property type="entry name" value="Cu-Rt/internalin_Ig-like"/>
</dbReference>
<proteinExistence type="predicted"/>
<dbReference type="Proteomes" id="UP000626697">
    <property type="component" value="Unassembled WGS sequence"/>
</dbReference>
<evidence type="ECO:0000313" key="2">
    <source>
        <dbReference type="EMBL" id="MBA9028937.1"/>
    </source>
</evidence>
<dbReference type="Gene3D" id="2.60.40.1220">
    <property type="match status" value="1"/>
</dbReference>